<dbReference type="AlphaFoldDB" id="D5X1F4"/>
<evidence type="ECO:0000256" key="3">
    <source>
        <dbReference type="ARBA" id="ARBA00022475"/>
    </source>
</evidence>
<dbReference type="Pfam" id="PF07690">
    <property type="entry name" value="MFS_1"/>
    <property type="match status" value="1"/>
</dbReference>
<feature type="transmembrane region" description="Helical" evidence="7">
    <location>
        <begin position="243"/>
        <end position="269"/>
    </location>
</feature>
<feature type="transmembrane region" description="Helical" evidence="7">
    <location>
        <begin position="58"/>
        <end position="80"/>
    </location>
</feature>
<accession>D5X1F4</accession>
<dbReference type="PROSITE" id="PS50850">
    <property type="entry name" value="MFS"/>
    <property type="match status" value="1"/>
</dbReference>
<keyword evidence="4 7" id="KW-0812">Transmembrane</keyword>
<keyword evidence="5 7" id="KW-1133">Transmembrane helix</keyword>
<feature type="transmembrane region" description="Helical" evidence="7">
    <location>
        <begin position="21"/>
        <end position="38"/>
    </location>
</feature>
<feature type="transmembrane region" description="Helical" evidence="7">
    <location>
        <begin position="309"/>
        <end position="326"/>
    </location>
</feature>
<evidence type="ECO:0000259" key="8">
    <source>
        <dbReference type="PROSITE" id="PS50850"/>
    </source>
</evidence>
<dbReference type="STRING" id="75379.Tint_1575"/>
<dbReference type="EMBL" id="CP002021">
    <property type="protein sequence ID" value="ADG30950.1"/>
    <property type="molecule type" value="Genomic_DNA"/>
</dbReference>
<dbReference type="Gene3D" id="1.20.1250.20">
    <property type="entry name" value="MFS general substrate transporter like domains"/>
    <property type="match status" value="2"/>
</dbReference>
<dbReference type="BioCyc" id="TINT75379:TINT_RS16650-MONOMER"/>
<evidence type="ECO:0000313" key="9">
    <source>
        <dbReference type="EMBL" id="ADG30950.1"/>
    </source>
</evidence>
<dbReference type="KEGG" id="tin:Tint_1575"/>
<dbReference type="eggNOG" id="COG2271">
    <property type="taxonomic scope" value="Bacteria"/>
</dbReference>
<evidence type="ECO:0000256" key="7">
    <source>
        <dbReference type="SAM" id="Phobius"/>
    </source>
</evidence>
<dbReference type="InterPro" id="IPR036259">
    <property type="entry name" value="MFS_trans_sf"/>
</dbReference>
<feature type="transmembrane region" description="Helical" evidence="7">
    <location>
        <begin position="370"/>
        <end position="394"/>
    </location>
</feature>
<feature type="transmembrane region" description="Helical" evidence="7">
    <location>
        <begin position="338"/>
        <end position="358"/>
    </location>
</feature>
<evidence type="ECO:0000256" key="2">
    <source>
        <dbReference type="ARBA" id="ARBA00022448"/>
    </source>
</evidence>
<dbReference type="InterPro" id="IPR020846">
    <property type="entry name" value="MFS_dom"/>
</dbReference>
<protein>
    <submittedName>
        <fullName evidence="9">Major facilitator superfamily MFS_1</fullName>
    </submittedName>
</protein>
<dbReference type="GO" id="GO:0022857">
    <property type="term" value="F:transmembrane transporter activity"/>
    <property type="evidence" value="ECO:0007669"/>
    <property type="project" value="InterPro"/>
</dbReference>
<evidence type="ECO:0000256" key="5">
    <source>
        <dbReference type="ARBA" id="ARBA00022989"/>
    </source>
</evidence>
<name>D5X1F4_THIK1</name>
<evidence type="ECO:0000256" key="1">
    <source>
        <dbReference type="ARBA" id="ARBA00004651"/>
    </source>
</evidence>
<feature type="transmembrane region" description="Helical" evidence="7">
    <location>
        <begin position="281"/>
        <end position="300"/>
    </location>
</feature>
<feature type="transmembrane region" description="Helical" evidence="7">
    <location>
        <begin position="449"/>
        <end position="467"/>
    </location>
</feature>
<evidence type="ECO:0000256" key="4">
    <source>
        <dbReference type="ARBA" id="ARBA00022692"/>
    </source>
</evidence>
<dbReference type="InterPro" id="IPR011701">
    <property type="entry name" value="MFS"/>
</dbReference>
<reference evidence="9" key="1">
    <citation type="submission" date="2010-04" db="EMBL/GenBank/DDBJ databases">
        <title>Complete sequence of Thiomonas intermedia K12.</title>
        <authorList>
            <consortium name="US DOE Joint Genome Institute"/>
            <person name="Lucas S."/>
            <person name="Copeland A."/>
            <person name="Lapidus A."/>
            <person name="Cheng J.-F."/>
            <person name="Bruce D."/>
            <person name="Goodwin L."/>
            <person name="Pitluck S."/>
            <person name="Davenport K."/>
            <person name="Detter J.C."/>
            <person name="Han C."/>
            <person name="Tapia R."/>
            <person name="Land M."/>
            <person name="Hauser L."/>
            <person name="Kyrpides N."/>
            <person name="Ovchinnikova G."/>
            <person name="Kerfeld C.A."/>
            <person name="Cannon G.C."/>
            <person name="Heinhorst S."/>
            <person name="Woyke T."/>
        </authorList>
    </citation>
    <scope>NUCLEOTIDE SEQUENCE [LARGE SCALE GENOMIC DNA]</scope>
    <source>
        <strain evidence="9">K12</strain>
    </source>
</reference>
<feature type="domain" description="Major facilitator superfamily (MFS) profile" evidence="8">
    <location>
        <begin position="20"/>
        <end position="442"/>
    </location>
</feature>
<dbReference type="eggNOG" id="COG0845">
    <property type="taxonomic scope" value="Bacteria"/>
</dbReference>
<organism evidence="9">
    <name type="scientific">Thiomonas intermedia (strain K12)</name>
    <name type="common">Thiobacillus intermedius</name>
    <dbReference type="NCBI Taxonomy" id="75379"/>
    <lineage>
        <taxon>Bacteria</taxon>
        <taxon>Pseudomonadati</taxon>
        <taxon>Pseudomonadota</taxon>
        <taxon>Betaproteobacteria</taxon>
        <taxon>Burkholderiales</taxon>
        <taxon>Thiomonas</taxon>
    </lineage>
</organism>
<proteinExistence type="predicted"/>
<dbReference type="PANTHER" id="PTHR43045:SF1">
    <property type="entry name" value="SHIKIMATE TRANSPORTER"/>
    <property type="match status" value="1"/>
</dbReference>
<dbReference type="SUPFAM" id="SSF103473">
    <property type="entry name" value="MFS general substrate transporter"/>
    <property type="match status" value="1"/>
</dbReference>
<feature type="transmembrane region" description="Helical" evidence="7">
    <location>
        <begin position="146"/>
        <end position="171"/>
    </location>
</feature>
<sequence length="501" mass="54679">MTLAPKERSLQNYPNEIPRRLYLALVVIITIALYYALYVGGGVAPLLLASLKLPFNEFVYIVAFGNLIGAFASLIAGLADRFGRANLVVYGLLLVGLLIAFVMPNVTTSDEWAVAFFAVSFVEGIILVATPALIRDFSPQMGRATAMGFWTIGPVLGSLTVSAITTLTLPITKTWQSAYQICGAIVLAIFILTFLFLKELSPNLRDQRMVNMRDRVLIELRAKGLDIAQSLRKPWQQMLRTDILISALGVSVLLLFYYTSVTFMLIYFVTVFHYSVHQANVIANWNWGVNAFALVIAGMLSDKMRVRKPFMIFGGLGALIVIYFFLKAAGTNASFETLAFLVAAQSFFVGFAYVSWMASYTETVEARNPALTATGLAIWGWILRVVVTVSFLSFPLVVSSVNPLLTAPYVIAAYKHALAAHIAPAPALLEALAGIKAAAAAAPAEWMNWFWICEAGIVFFLFSVFLMRGRWSPAAAKADEAAHDARVSAELAGLHAAASAR</sequence>
<feature type="transmembrane region" description="Helical" evidence="7">
    <location>
        <begin position="112"/>
        <end position="134"/>
    </location>
</feature>
<feature type="transmembrane region" description="Helical" evidence="7">
    <location>
        <begin position="177"/>
        <end position="197"/>
    </location>
</feature>
<dbReference type="GO" id="GO:0005886">
    <property type="term" value="C:plasma membrane"/>
    <property type="evidence" value="ECO:0007669"/>
    <property type="project" value="UniProtKB-SubCell"/>
</dbReference>
<keyword evidence="2" id="KW-0813">Transport</keyword>
<comment type="subcellular location">
    <subcellularLocation>
        <location evidence="1">Cell membrane</location>
        <topology evidence="1">Multi-pass membrane protein</topology>
    </subcellularLocation>
</comment>
<gene>
    <name evidence="9" type="ordered locus">Tint_1575</name>
</gene>
<dbReference type="HOGENOM" id="CLU_028177_0_0_4"/>
<evidence type="ECO:0000256" key="6">
    <source>
        <dbReference type="ARBA" id="ARBA00023136"/>
    </source>
</evidence>
<feature type="transmembrane region" description="Helical" evidence="7">
    <location>
        <begin position="87"/>
        <end position="106"/>
    </location>
</feature>
<dbReference type="PANTHER" id="PTHR43045">
    <property type="entry name" value="SHIKIMATE TRANSPORTER"/>
    <property type="match status" value="1"/>
</dbReference>
<keyword evidence="6 7" id="KW-0472">Membrane</keyword>
<keyword evidence="3" id="KW-1003">Cell membrane</keyword>